<organism evidence="1 2">
    <name type="scientific">Phytophthora palmivora</name>
    <dbReference type="NCBI Taxonomy" id="4796"/>
    <lineage>
        <taxon>Eukaryota</taxon>
        <taxon>Sar</taxon>
        <taxon>Stramenopiles</taxon>
        <taxon>Oomycota</taxon>
        <taxon>Peronosporomycetes</taxon>
        <taxon>Peronosporales</taxon>
        <taxon>Peronosporaceae</taxon>
        <taxon>Phytophthora</taxon>
    </lineage>
</organism>
<comment type="caution">
    <text evidence="1">The sequence shown here is derived from an EMBL/GenBank/DDBJ whole genome shotgun (WGS) entry which is preliminary data.</text>
</comment>
<dbReference type="EMBL" id="NCKW01016844">
    <property type="protein sequence ID" value="POM60645.1"/>
    <property type="molecule type" value="Genomic_DNA"/>
</dbReference>
<accession>A0A2P4X510</accession>
<dbReference type="AlphaFoldDB" id="A0A2P4X510"/>
<evidence type="ECO:0000313" key="2">
    <source>
        <dbReference type="Proteomes" id="UP000237271"/>
    </source>
</evidence>
<sequence length="226" mass="25788">MEFRVSSMGYLSVRPPTCRDTTGASRLEDVKEDVKAMTYSLAISDVARPARQIWYELRSLHYDYNNNNVVVGLLESQVISRVHRARVIHYSGDVHGSVEVPPVSLALNEVVSFYQFHFVSANCEGVNRYNQLLGCVHSVLLNLFRYNKATLFIDDAFRYVWHTWTVITVQDSSSLSLDPQYQPKLFTTLNLSNVNTAPQELFVGCLFHLKQSLRRATKRLAIPEAE</sequence>
<name>A0A2P4X510_9STRA</name>
<protein>
    <submittedName>
        <fullName evidence="1">Uncharacterized protein</fullName>
    </submittedName>
</protein>
<dbReference type="Proteomes" id="UP000237271">
    <property type="component" value="Unassembled WGS sequence"/>
</dbReference>
<reference evidence="1 2" key="1">
    <citation type="journal article" date="2017" name="Genome Biol. Evol.">
        <title>Phytophthora megakarya and P. palmivora, closely related causal agents of cacao black pod rot, underwent increases in genome sizes and gene numbers by different mechanisms.</title>
        <authorList>
            <person name="Ali S.S."/>
            <person name="Shao J."/>
            <person name="Lary D.J."/>
            <person name="Kronmiller B."/>
            <person name="Shen D."/>
            <person name="Strem M.D."/>
            <person name="Amoako-Attah I."/>
            <person name="Akrofi A.Y."/>
            <person name="Begoude B.A."/>
            <person name="Ten Hoopen G.M."/>
            <person name="Coulibaly K."/>
            <person name="Kebe B.I."/>
            <person name="Melnick R.L."/>
            <person name="Guiltinan M.J."/>
            <person name="Tyler B.M."/>
            <person name="Meinhardt L.W."/>
            <person name="Bailey B.A."/>
        </authorList>
    </citation>
    <scope>NUCLEOTIDE SEQUENCE [LARGE SCALE GENOMIC DNA]</scope>
    <source>
        <strain evidence="2">sbr112.9</strain>
    </source>
</reference>
<keyword evidence="2" id="KW-1185">Reference proteome</keyword>
<proteinExistence type="predicted"/>
<gene>
    <name evidence="1" type="ORF">PHPALM_30487</name>
</gene>
<dbReference type="OrthoDB" id="112883at2759"/>
<evidence type="ECO:0000313" key="1">
    <source>
        <dbReference type="EMBL" id="POM60645.1"/>
    </source>
</evidence>